<feature type="transmembrane region" description="Helical" evidence="2">
    <location>
        <begin position="53"/>
        <end position="72"/>
    </location>
</feature>
<dbReference type="Gene3D" id="3.30.450.40">
    <property type="match status" value="1"/>
</dbReference>
<keyword evidence="2" id="KW-0812">Transmembrane</keyword>
<feature type="transmembrane region" description="Helical" evidence="2">
    <location>
        <begin position="102"/>
        <end position="123"/>
    </location>
</feature>
<dbReference type="SMART" id="SM00065">
    <property type="entry name" value="GAF"/>
    <property type="match status" value="1"/>
</dbReference>
<dbReference type="Proteomes" id="UP001354989">
    <property type="component" value="Chromosome"/>
</dbReference>
<gene>
    <name evidence="4" type="ORF">PEPS_08080</name>
</gene>
<dbReference type="InterPro" id="IPR003018">
    <property type="entry name" value="GAF"/>
</dbReference>
<reference evidence="4 5" key="1">
    <citation type="submission" date="2021-12" db="EMBL/GenBank/DDBJ databases">
        <title>Genome sequencing of bacteria with rrn-lacking chromosome and rrn-plasmid.</title>
        <authorList>
            <person name="Anda M."/>
            <person name="Iwasaki W."/>
        </authorList>
    </citation>
    <scope>NUCLEOTIDE SEQUENCE [LARGE SCALE GENOMIC DNA]</scope>
    <source>
        <strain evidence="4 5">NBRC 101262</strain>
    </source>
</reference>
<keyword evidence="1" id="KW-0175">Coiled coil</keyword>
<feature type="coiled-coil region" evidence="1">
    <location>
        <begin position="200"/>
        <end position="234"/>
    </location>
</feature>
<dbReference type="SUPFAM" id="SSF55781">
    <property type="entry name" value="GAF domain-like"/>
    <property type="match status" value="1"/>
</dbReference>
<organism evidence="4 5">
    <name type="scientific">Persicobacter psychrovividus</name>
    <dbReference type="NCBI Taxonomy" id="387638"/>
    <lineage>
        <taxon>Bacteria</taxon>
        <taxon>Pseudomonadati</taxon>
        <taxon>Bacteroidota</taxon>
        <taxon>Cytophagia</taxon>
        <taxon>Cytophagales</taxon>
        <taxon>Persicobacteraceae</taxon>
        <taxon>Persicobacter</taxon>
    </lineage>
</organism>
<feature type="transmembrane region" description="Helical" evidence="2">
    <location>
        <begin position="130"/>
        <end position="147"/>
    </location>
</feature>
<evidence type="ECO:0000256" key="2">
    <source>
        <dbReference type="SAM" id="Phobius"/>
    </source>
</evidence>
<proteinExistence type="predicted"/>
<feature type="transmembrane region" description="Helical" evidence="2">
    <location>
        <begin position="79"/>
        <end position="96"/>
    </location>
</feature>
<dbReference type="RefSeq" id="WP_338397720.1">
    <property type="nucleotide sequence ID" value="NZ_AP025292.1"/>
</dbReference>
<evidence type="ECO:0000256" key="1">
    <source>
        <dbReference type="SAM" id="Coils"/>
    </source>
</evidence>
<protein>
    <recommendedName>
        <fullName evidence="3">GAF domain-containing protein</fullName>
    </recommendedName>
</protein>
<evidence type="ECO:0000259" key="3">
    <source>
        <dbReference type="SMART" id="SM00065"/>
    </source>
</evidence>
<evidence type="ECO:0000313" key="4">
    <source>
        <dbReference type="EMBL" id="BDC98527.1"/>
    </source>
</evidence>
<evidence type="ECO:0000313" key="5">
    <source>
        <dbReference type="Proteomes" id="UP001354989"/>
    </source>
</evidence>
<feature type="transmembrane region" description="Helical" evidence="2">
    <location>
        <begin position="167"/>
        <end position="188"/>
    </location>
</feature>
<name>A0ABM7VC77_9BACT</name>
<dbReference type="EMBL" id="AP025292">
    <property type="protein sequence ID" value="BDC98527.1"/>
    <property type="molecule type" value="Genomic_DNA"/>
</dbReference>
<keyword evidence="2" id="KW-1133">Transmembrane helix</keyword>
<accession>A0ABM7VC77</accession>
<dbReference type="Pfam" id="PF13185">
    <property type="entry name" value="GAF_2"/>
    <property type="match status" value="1"/>
</dbReference>
<dbReference type="InterPro" id="IPR029016">
    <property type="entry name" value="GAF-like_dom_sf"/>
</dbReference>
<feature type="domain" description="GAF" evidence="3">
    <location>
        <begin position="249"/>
        <end position="400"/>
    </location>
</feature>
<feature type="transmembrane region" description="Helical" evidence="2">
    <location>
        <begin position="26"/>
        <end position="47"/>
    </location>
</feature>
<keyword evidence="5" id="KW-1185">Reference proteome</keyword>
<keyword evidence="2" id="KW-0472">Membrane</keyword>
<feature type="coiled-coil region" evidence="1">
    <location>
        <begin position="403"/>
        <end position="458"/>
    </location>
</feature>
<sequence>MSLIERILTPSFREELTKDEELKYQLTNGISIFLTIVGALVTLFSVFVFPEGLVYPVIGTCFFASPLILNRFKQLNASRLLLIIGSTLCLTLYHTALRTPDAPLVVGLTMLQLSFFSISFLLFEKKESTLFITANIIAIIGFLWLVMTDGWNLTGQGLDSFTGGFMHYLIIGAAVLISFFIMITFRMINIRSQEKTLLLMKDVQQQQKDMEHQNAELNNYIKEVEKKQKEDQQRQWVAEGQSKIDHLLRTSEDSDNIYDQLISFTVNYLEVTQGAIYLLQDEEPGDLHLKMMGCYAYNRKKYLEKKIAVGEGVVGQCFLEKAPIYMTNVPQDYVNITSGLGEALPGSIIVVPLINNEQVVAIIELASFDALSDYQQKFIESIGQSIASFVSNQKVTVKTRKLLEESQMQSEMLRAQEEEMRQNMEELTATQEEAERRTMKFQEEIEQKNAIIEDLKKKL</sequence>